<comment type="subunit">
    <text evidence="7">Part of the 50S ribosomal subunit. Forms a cluster with proteins L14 and L19.</text>
</comment>
<keyword evidence="4 7" id="KW-0689">Ribosomal protein</keyword>
<comment type="function">
    <text evidence="7">One of the primary rRNA binding proteins, it binds directly near the 3'-end of the 23S rRNA, where it nucleates assembly of the 50S subunit.</text>
</comment>
<evidence type="ECO:0000256" key="7">
    <source>
        <dbReference type="HAMAP-Rule" id="MF_01325"/>
    </source>
</evidence>
<dbReference type="Proteomes" id="UP000179242">
    <property type="component" value="Unassembled WGS sequence"/>
</dbReference>
<dbReference type="GO" id="GO:0022625">
    <property type="term" value="C:cytosolic large ribosomal subunit"/>
    <property type="evidence" value="ECO:0007669"/>
    <property type="project" value="TreeGrafter"/>
</dbReference>
<evidence type="ECO:0000256" key="4">
    <source>
        <dbReference type="ARBA" id="ARBA00022980"/>
    </source>
</evidence>
<dbReference type="AlphaFoldDB" id="A0A1F4U5W0"/>
<dbReference type="InterPro" id="IPR009000">
    <property type="entry name" value="Transl_B-barrel_sf"/>
</dbReference>
<reference evidence="8 9" key="1">
    <citation type="journal article" date="2016" name="Nat. Commun.">
        <title>Thousands of microbial genomes shed light on interconnected biogeochemical processes in an aquifer system.</title>
        <authorList>
            <person name="Anantharaman K."/>
            <person name="Brown C.T."/>
            <person name="Hug L.A."/>
            <person name="Sharon I."/>
            <person name="Castelle C.J."/>
            <person name="Probst A.J."/>
            <person name="Thomas B.C."/>
            <person name="Singh A."/>
            <person name="Wilkins M.J."/>
            <person name="Karaoz U."/>
            <person name="Brodie E.L."/>
            <person name="Williams K.H."/>
            <person name="Hubbard S.S."/>
            <person name="Banfield J.F."/>
        </authorList>
    </citation>
    <scope>NUCLEOTIDE SEQUENCE [LARGE SCALE GENOMIC DNA]</scope>
</reference>
<dbReference type="InterPro" id="IPR000597">
    <property type="entry name" value="Ribosomal_uL3"/>
</dbReference>
<dbReference type="PANTHER" id="PTHR11229:SF16">
    <property type="entry name" value="LARGE RIBOSOMAL SUBUNIT PROTEIN UL3C"/>
    <property type="match status" value="1"/>
</dbReference>
<dbReference type="FunFam" id="2.40.30.10:FF:000004">
    <property type="entry name" value="50S ribosomal protein L3"/>
    <property type="match status" value="1"/>
</dbReference>
<dbReference type="GO" id="GO:0019843">
    <property type="term" value="F:rRNA binding"/>
    <property type="evidence" value="ECO:0007669"/>
    <property type="project" value="UniProtKB-UniRule"/>
</dbReference>
<organism evidence="8 9">
    <name type="scientific">candidate division WOR-1 bacterium RIFOXYC2_FULL_46_14</name>
    <dbReference type="NCBI Taxonomy" id="1802587"/>
    <lineage>
        <taxon>Bacteria</taxon>
        <taxon>Bacillati</taxon>
        <taxon>Saganbacteria</taxon>
    </lineage>
</organism>
<dbReference type="Pfam" id="PF00297">
    <property type="entry name" value="Ribosomal_L3"/>
    <property type="match status" value="1"/>
</dbReference>
<evidence type="ECO:0000256" key="6">
    <source>
        <dbReference type="ARBA" id="ARBA00035243"/>
    </source>
</evidence>
<evidence type="ECO:0000313" key="9">
    <source>
        <dbReference type="Proteomes" id="UP000179242"/>
    </source>
</evidence>
<comment type="caution">
    <text evidence="8">The sequence shown here is derived from an EMBL/GenBank/DDBJ whole genome shotgun (WGS) entry which is preliminary data.</text>
</comment>
<evidence type="ECO:0000256" key="1">
    <source>
        <dbReference type="ARBA" id="ARBA00006540"/>
    </source>
</evidence>
<gene>
    <name evidence="7" type="primary">rplC</name>
    <name evidence="8" type="ORF">A2438_03325</name>
</gene>
<keyword evidence="2 7" id="KW-0699">rRNA-binding</keyword>
<evidence type="ECO:0000313" key="8">
    <source>
        <dbReference type="EMBL" id="OGC40291.1"/>
    </source>
</evidence>
<dbReference type="NCBIfam" id="TIGR03625">
    <property type="entry name" value="L3_bact"/>
    <property type="match status" value="1"/>
</dbReference>
<dbReference type="GO" id="GO:0003735">
    <property type="term" value="F:structural constituent of ribosome"/>
    <property type="evidence" value="ECO:0007669"/>
    <property type="project" value="UniProtKB-UniRule"/>
</dbReference>
<dbReference type="HAMAP" id="MF_01325_B">
    <property type="entry name" value="Ribosomal_uL3_B"/>
    <property type="match status" value="1"/>
</dbReference>
<evidence type="ECO:0000256" key="3">
    <source>
        <dbReference type="ARBA" id="ARBA00022884"/>
    </source>
</evidence>
<proteinExistence type="inferred from homology"/>
<dbReference type="EMBL" id="MEUJ01000004">
    <property type="protein sequence ID" value="OGC40291.1"/>
    <property type="molecule type" value="Genomic_DNA"/>
</dbReference>
<dbReference type="PANTHER" id="PTHR11229">
    <property type="entry name" value="50S RIBOSOMAL PROTEIN L3"/>
    <property type="match status" value="1"/>
</dbReference>
<dbReference type="SUPFAM" id="SSF50447">
    <property type="entry name" value="Translation proteins"/>
    <property type="match status" value="1"/>
</dbReference>
<sequence length="194" mass="21158">MNGLIGRKIGMTQVYDKEGRLIPVTVIEAGPCVVNQVKTMEKDGYRAVQIGFMKQKKKEKPLHLKEFKADKVEGIVKGQEFKVDIFAEGERIKVSGTSIGKGTQGTVKRHHFHRGDMAHGSKFHRLPGSIGAGTTPGRVLKGMRMAGRMGNEAVSQKNVLIVKIDLEKNMILLKGAVPGCDNAIVVLNKGKKNG</sequence>
<keyword evidence="3 7" id="KW-0694">RNA-binding</keyword>
<dbReference type="GO" id="GO:0006412">
    <property type="term" value="P:translation"/>
    <property type="evidence" value="ECO:0007669"/>
    <property type="project" value="UniProtKB-UniRule"/>
</dbReference>
<dbReference type="Gene3D" id="2.40.30.10">
    <property type="entry name" value="Translation factors"/>
    <property type="match status" value="2"/>
</dbReference>
<evidence type="ECO:0000256" key="2">
    <source>
        <dbReference type="ARBA" id="ARBA00022730"/>
    </source>
</evidence>
<comment type="similarity">
    <text evidence="1 7">Belongs to the universal ribosomal protein uL3 family.</text>
</comment>
<dbReference type="InterPro" id="IPR019927">
    <property type="entry name" value="Ribosomal_uL3_bac/org-type"/>
</dbReference>
<name>A0A1F4U5W0_UNCSA</name>
<evidence type="ECO:0000256" key="5">
    <source>
        <dbReference type="ARBA" id="ARBA00023274"/>
    </source>
</evidence>
<accession>A0A1F4U5W0</accession>
<protein>
    <recommendedName>
        <fullName evidence="6 7">Large ribosomal subunit protein uL3</fullName>
    </recommendedName>
</protein>
<keyword evidence="5 7" id="KW-0687">Ribonucleoprotein</keyword>